<feature type="transmembrane region" description="Helical" evidence="8">
    <location>
        <begin position="152"/>
        <end position="170"/>
    </location>
</feature>
<comment type="subcellular location">
    <subcellularLocation>
        <location evidence="1">Cell membrane</location>
        <topology evidence="1">Multi-pass membrane protein</topology>
    </subcellularLocation>
</comment>
<sequence>MKKYILLIIALLIGTFLRMWQLSSVPNGLTWDEAAIGYNAYSLLKTGRDEHGTFMPLVFKSFGDYKPGAYIYLTVPSVAIFGLNEFAVRFPSALAGILAIFGIYLLTNELFSIIQTKKTNNSEPITNNFSTGSFTALALAISPWMVHFSHGAWEVNVFTTLTIFALYYFLRFLKGKSALYPSLLLACLSLATYQAAKLLTPLVFLLFITLYWKEFWYWFTPYLKPKRLWSLFPFILFGLWIFFGSVFGSAGNRLTTLSIFNYKPGISAEAKATDNQNPVILDLFHNQKELSSRLVLSRYLYHFSPEVLFYEGPIVSERGHLPGLGVLNPLEFIWLVLGFIWLVKRLSPGSHDTPDRSTALILGLLLIAPIPASLTLAEFSTVRALFMAVPLAIISGIGMYYYLEKMKSLISVIPGLTRNLYKFSIFLIFIFYFFISFYVFDVYFNHSQTVFATEFNYGYKQVVQIIKDHPAKKVVFTDVYGQPYIYYVFYTAYDPAIYQKTNDFISGGLDVGRVDRVGNVEFHQFGSSDMMTQPDTLFIGSEGNINNQFDIAGPNIDLFRQIETPDHHILFRVIKTKP</sequence>
<dbReference type="GO" id="GO:0009103">
    <property type="term" value="P:lipopolysaccharide biosynthetic process"/>
    <property type="evidence" value="ECO:0007669"/>
    <property type="project" value="UniProtKB-ARBA"/>
</dbReference>
<evidence type="ECO:0000313" key="9">
    <source>
        <dbReference type="EMBL" id="PIP85534.1"/>
    </source>
</evidence>
<dbReference type="AlphaFoldDB" id="A0A2H0DTS8"/>
<evidence type="ECO:0000256" key="7">
    <source>
        <dbReference type="ARBA" id="ARBA00023136"/>
    </source>
</evidence>
<keyword evidence="2" id="KW-1003">Cell membrane</keyword>
<feature type="transmembrane region" description="Helical" evidence="8">
    <location>
        <begin position="423"/>
        <end position="444"/>
    </location>
</feature>
<dbReference type="GO" id="GO:0005886">
    <property type="term" value="C:plasma membrane"/>
    <property type="evidence" value="ECO:0007669"/>
    <property type="project" value="UniProtKB-SubCell"/>
</dbReference>
<keyword evidence="7 8" id="KW-0472">Membrane</keyword>
<feature type="transmembrane region" description="Helical" evidence="8">
    <location>
        <begin position="358"/>
        <end position="377"/>
    </location>
</feature>
<feature type="transmembrane region" description="Helical" evidence="8">
    <location>
        <begin position="383"/>
        <end position="403"/>
    </location>
</feature>
<name>A0A2H0DTS8_9BACT</name>
<evidence type="ECO:0000256" key="4">
    <source>
        <dbReference type="ARBA" id="ARBA00022679"/>
    </source>
</evidence>
<keyword evidence="4" id="KW-0808">Transferase</keyword>
<dbReference type="GO" id="GO:0016763">
    <property type="term" value="F:pentosyltransferase activity"/>
    <property type="evidence" value="ECO:0007669"/>
    <property type="project" value="TreeGrafter"/>
</dbReference>
<protein>
    <recommendedName>
        <fullName evidence="11">Glycosyltransferase RgtA/B/C/D-like domain-containing protein</fullName>
    </recommendedName>
</protein>
<keyword evidence="3" id="KW-0328">Glycosyltransferase</keyword>
<evidence type="ECO:0000256" key="1">
    <source>
        <dbReference type="ARBA" id="ARBA00004651"/>
    </source>
</evidence>
<feature type="transmembrane region" description="Helical" evidence="8">
    <location>
        <begin position="231"/>
        <end position="250"/>
    </location>
</feature>
<evidence type="ECO:0008006" key="11">
    <source>
        <dbReference type="Google" id="ProtNLM"/>
    </source>
</evidence>
<accession>A0A2H0DTS8</accession>
<keyword evidence="6 8" id="KW-1133">Transmembrane helix</keyword>
<dbReference type="PANTHER" id="PTHR33908:SF11">
    <property type="entry name" value="MEMBRANE PROTEIN"/>
    <property type="match status" value="1"/>
</dbReference>
<dbReference type="InterPro" id="IPR050297">
    <property type="entry name" value="LipidA_mod_glycosyltrf_83"/>
</dbReference>
<feature type="transmembrane region" description="Helical" evidence="8">
    <location>
        <begin position="86"/>
        <end position="107"/>
    </location>
</feature>
<organism evidence="9 10">
    <name type="scientific">Candidatus Collierbacteria bacterium CG22_combo_CG10-13_8_21_14_all_43_12</name>
    <dbReference type="NCBI Taxonomy" id="1974537"/>
    <lineage>
        <taxon>Bacteria</taxon>
        <taxon>Candidatus Collieribacteriota</taxon>
    </lineage>
</organism>
<evidence type="ECO:0000256" key="5">
    <source>
        <dbReference type="ARBA" id="ARBA00022692"/>
    </source>
</evidence>
<evidence type="ECO:0000256" key="2">
    <source>
        <dbReference type="ARBA" id="ARBA00022475"/>
    </source>
</evidence>
<evidence type="ECO:0000313" key="10">
    <source>
        <dbReference type="Proteomes" id="UP000231136"/>
    </source>
</evidence>
<dbReference type="Proteomes" id="UP000231136">
    <property type="component" value="Unassembled WGS sequence"/>
</dbReference>
<comment type="caution">
    <text evidence="9">The sequence shown here is derived from an EMBL/GenBank/DDBJ whole genome shotgun (WGS) entry which is preliminary data.</text>
</comment>
<evidence type="ECO:0000256" key="3">
    <source>
        <dbReference type="ARBA" id="ARBA00022676"/>
    </source>
</evidence>
<dbReference type="EMBL" id="PCTR01000116">
    <property type="protein sequence ID" value="PIP85534.1"/>
    <property type="molecule type" value="Genomic_DNA"/>
</dbReference>
<dbReference type="PANTHER" id="PTHR33908">
    <property type="entry name" value="MANNOSYLTRANSFERASE YKCB-RELATED"/>
    <property type="match status" value="1"/>
</dbReference>
<reference evidence="9 10" key="1">
    <citation type="submission" date="2017-09" db="EMBL/GenBank/DDBJ databases">
        <title>Depth-based differentiation of microbial function through sediment-hosted aquifers and enrichment of novel symbionts in the deep terrestrial subsurface.</title>
        <authorList>
            <person name="Probst A.J."/>
            <person name="Ladd B."/>
            <person name="Jarett J.K."/>
            <person name="Geller-Mcgrath D.E."/>
            <person name="Sieber C.M."/>
            <person name="Emerson J.B."/>
            <person name="Anantharaman K."/>
            <person name="Thomas B.C."/>
            <person name="Malmstrom R."/>
            <person name="Stieglmeier M."/>
            <person name="Klingl A."/>
            <person name="Woyke T."/>
            <person name="Ryan C.M."/>
            <person name="Banfield J.F."/>
        </authorList>
    </citation>
    <scope>NUCLEOTIDE SEQUENCE [LARGE SCALE GENOMIC DNA]</scope>
    <source>
        <strain evidence="9">CG22_combo_CG10-13_8_21_14_all_43_12</strain>
    </source>
</reference>
<feature type="transmembrane region" description="Helical" evidence="8">
    <location>
        <begin position="326"/>
        <end position="346"/>
    </location>
</feature>
<feature type="transmembrane region" description="Helical" evidence="8">
    <location>
        <begin position="128"/>
        <end position="146"/>
    </location>
</feature>
<evidence type="ECO:0000256" key="6">
    <source>
        <dbReference type="ARBA" id="ARBA00022989"/>
    </source>
</evidence>
<evidence type="ECO:0000256" key="8">
    <source>
        <dbReference type="SAM" id="Phobius"/>
    </source>
</evidence>
<keyword evidence="5 8" id="KW-0812">Transmembrane</keyword>
<gene>
    <name evidence="9" type="ORF">COW83_03715</name>
</gene>
<proteinExistence type="predicted"/>